<organism evidence="2 3">
    <name type="scientific">Methylomusa anaerophila</name>
    <dbReference type="NCBI Taxonomy" id="1930071"/>
    <lineage>
        <taxon>Bacteria</taxon>
        <taxon>Bacillati</taxon>
        <taxon>Bacillota</taxon>
        <taxon>Negativicutes</taxon>
        <taxon>Selenomonadales</taxon>
        <taxon>Sporomusaceae</taxon>
        <taxon>Methylomusa</taxon>
    </lineage>
</organism>
<dbReference type="RefSeq" id="WP_126307287.1">
    <property type="nucleotide sequence ID" value="NZ_AP018449.1"/>
</dbReference>
<evidence type="ECO:0000313" key="2">
    <source>
        <dbReference type="EMBL" id="BBB90525.1"/>
    </source>
</evidence>
<dbReference type="PANTHER" id="PTHR36179">
    <property type="entry name" value="LUD_DOM DOMAIN-CONTAINING PROTEIN"/>
    <property type="match status" value="1"/>
</dbReference>
<dbReference type="InterPro" id="IPR009501">
    <property type="entry name" value="UCP020269"/>
</dbReference>
<dbReference type="SUPFAM" id="SSF100950">
    <property type="entry name" value="NagB/RpiA/CoA transferase-like"/>
    <property type="match status" value="1"/>
</dbReference>
<keyword evidence="3" id="KW-1185">Reference proteome</keyword>
<name>A0A348AHH7_9FIRM</name>
<proteinExistence type="predicted"/>
<sequence>MNEFIKWHYDTIGEKLVNALTKNNFTATYVSTRQEAIDKLLGLIPANASIGFGGSVTLDELGVIAKLEQRGNPVLNHTKPGLSPQEMKAIRRQQLLADVYLTGTNAVTLDGKLVNVDAVGNRVGAMLYGPDKVFIVVGINKIVKDVTEAENRVRLWASPPNNKRLGYPNPCVQTGVCVDCQGPTRICNITTIMHKRPRMTDVHVIVVGEELGL</sequence>
<reference evidence="2 3" key="1">
    <citation type="journal article" date="2018" name="Int. J. Syst. Evol. Microbiol.">
        <title>Methylomusa anaerophila gen. nov., sp. nov., an anaerobic methanol-utilizing bacterium isolated from a microbial fuel cell.</title>
        <authorList>
            <person name="Amano N."/>
            <person name="Yamamuro A."/>
            <person name="Miyahara M."/>
            <person name="Kouzuma A."/>
            <person name="Abe T."/>
            <person name="Watanabe K."/>
        </authorList>
    </citation>
    <scope>NUCLEOTIDE SEQUENCE [LARGE SCALE GENOMIC DNA]</scope>
    <source>
        <strain evidence="2 3">MMFC1</strain>
    </source>
</reference>
<dbReference type="Proteomes" id="UP000276437">
    <property type="component" value="Chromosome"/>
</dbReference>
<dbReference type="InterPro" id="IPR003741">
    <property type="entry name" value="LUD_dom"/>
</dbReference>
<feature type="domain" description="LUD" evidence="1">
    <location>
        <begin position="14"/>
        <end position="207"/>
    </location>
</feature>
<dbReference type="OrthoDB" id="9809147at2"/>
<dbReference type="PANTHER" id="PTHR36179:SF2">
    <property type="entry name" value="LUD DOMAIN-CONTAINING PROTEIN"/>
    <property type="match status" value="1"/>
</dbReference>
<dbReference type="AlphaFoldDB" id="A0A348AHH7"/>
<evidence type="ECO:0000259" key="1">
    <source>
        <dbReference type="Pfam" id="PF02589"/>
    </source>
</evidence>
<dbReference type="InterPro" id="IPR037171">
    <property type="entry name" value="NagB/RpiA_transferase-like"/>
</dbReference>
<gene>
    <name evidence="2" type="ORF">MAMMFC1_01176</name>
</gene>
<dbReference type="Pfam" id="PF02589">
    <property type="entry name" value="LUD_dom"/>
    <property type="match status" value="1"/>
</dbReference>
<protein>
    <recommendedName>
        <fullName evidence="1">LUD domain-containing protein</fullName>
    </recommendedName>
</protein>
<evidence type="ECO:0000313" key="3">
    <source>
        <dbReference type="Proteomes" id="UP000276437"/>
    </source>
</evidence>
<dbReference type="KEGG" id="mana:MAMMFC1_01176"/>
<dbReference type="PIRSF" id="PIRSF020269">
    <property type="entry name" value="DUF1121"/>
    <property type="match status" value="1"/>
</dbReference>
<dbReference type="EMBL" id="AP018449">
    <property type="protein sequence ID" value="BBB90525.1"/>
    <property type="molecule type" value="Genomic_DNA"/>
</dbReference>
<accession>A0A348AHH7</accession>